<protein>
    <submittedName>
        <fullName evidence="2">Uncharacterized protein</fullName>
    </submittedName>
</protein>
<gene>
    <name evidence="2" type="ORF">RI060_02160</name>
</gene>
<name>A0ABY9U1S5_STRVL</name>
<sequence>MAKAIANPISPENRDWVDMEFTHLAPSTVHEFVTWASYATVDDLEYLRNQIAENCDELVIDELGRELSVAAKMDIAHLELTLAILGESRHPAAVAPLDRFVWDTSWGSVADVEPIDLSPGVIACDVRLNAGSAIRARAAEMLAFVGTSAAFEATLHVVEEHPEAAVRHAAIDAYLFNHQDSADAEELIHRHVRYEDGPWVAVPRRRADMNGKEFDERLKALHKSSPLPPLPEPIKDDQGHGHV</sequence>
<organism evidence="2 3">
    <name type="scientific">Streptomyces violaceus</name>
    <name type="common">Streptomyces venezuelae</name>
    <dbReference type="NCBI Taxonomy" id="1936"/>
    <lineage>
        <taxon>Bacteria</taxon>
        <taxon>Bacillati</taxon>
        <taxon>Actinomycetota</taxon>
        <taxon>Actinomycetes</taxon>
        <taxon>Kitasatosporales</taxon>
        <taxon>Streptomycetaceae</taxon>
        <taxon>Streptomyces</taxon>
    </lineage>
</organism>
<keyword evidence="3" id="KW-1185">Reference proteome</keyword>
<reference evidence="2 3" key="1">
    <citation type="submission" date="2023-09" db="EMBL/GenBank/DDBJ databases">
        <title>The genome sequence of Streptomyces anthocyanicus.</title>
        <authorList>
            <person name="Mo P."/>
        </authorList>
    </citation>
    <scope>NUCLEOTIDE SEQUENCE [LARGE SCALE GENOMIC DNA]</scope>
    <source>
        <strain evidence="2 3">JCM 4387</strain>
    </source>
</reference>
<accession>A0ABY9U1S5</accession>
<feature type="compositionally biased region" description="Basic and acidic residues" evidence="1">
    <location>
        <begin position="233"/>
        <end position="243"/>
    </location>
</feature>
<feature type="region of interest" description="Disordered" evidence="1">
    <location>
        <begin position="221"/>
        <end position="243"/>
    </location>
</feature>
<evidence type="ECO:0000256" key="1">
    <source>
        <dbReference type="SAM" id="MobiDB-lite"/>
    </source>
</evidence>
<proteinExistence type="predicted"/>
<dbReference type="EMBL" id="CP134213">
    <property type="protein sequence ID" value="WND16227.1"/>
    <property type="molecule type" value="Genomic_DNA"/>
</dbReference>
<dbReference type="Proteomes" id="UP001249394">
    <property type="component" value="Chromosome"/>
</dbReference>
<evidence type="ECO:0000313" key="2">
    <source>
        <dbReference type="EMBL" id="WND16227.1"/>
    </source>
</evidence>
<evidence type="ECO:0000313" key="3">
    <source>
        <dbReference type="Proteomes" id="UP001249394"/>
    </source>
</evidence>